<feature type="domain" description="RNase H type-1" evidence="1">
    <location>
        <begin position="1"/>
        <end position="28"/>
    </location>
</feature>
<name>A0A7J8XKD7_GOSAI</name>
<keyword evidence="3" id="KW-1185">Reference proteome</keyword>
<dbReference type="EMBL" id="JABFAA010000007">
    <property type="protein sequence ID" value="MBA0687776.1"/>
    <property type="molecule type" value="Genomic_DNA"/>
</dbReference>
<dbReference type="Pfam" id="PF13456">
    <property type="entry name" value="RVT_3"/>
    <property type="match status" value="1"/>
</dbReference>
<dbReference type="InterPro" id="IPR002156">
    <property type="entry name" value="RNaseH_domain"/>
</dbReference>
<dbReference type="Proteomes" id="UP000593577">
    <property type="component" value="Unassembled WGS sequence"/>
</dbReference>
<evidence type="ECO:0000313" key="3">
    <source>
        <dbReference type="Proteomes" id="UP000593577"/>
    </source>
</evidence>
<organism evidence="2 3">
    <name type="scientific">Gossypium aridum</name>
    <name type="common">American cotton</name>
    <name type="synonym">Erioxylum aridum</name>
    <dbReference type="NCBI Taxonomy" id="34290"/>
    <lineage>
        <taxon>Eukaryota</taxon>
        <taxon>Viridiplantae</taxon>
        <taxon>Streptophyta</taxon>
        <taxon>Embryophyta</taxon>
        <taxon>Tracheophyta</taxon>
        <taxon>Spermatophyta</taxon>
        <taxon>Magnoliopsida</taxon>
        <taxon>eudicotyledons</taxon>
        <taxon>Gunneridae</taxon>
        <taxon>Pentapetalae</taxon>
        <taxon>rosids</taxon>
        <taxon>malvids</taxon>
        <taxon>Malvales</taxon>
        <taxon>Malvaceae</taxon>
        <taxon>Malvoideae</taxon>
        <taxon>Gossypium</taxon>
    </lineage>
</organism>
<dbReference type="AlphaFoldDB" id="A0A7J8XKD7"/>
<dbReference type="GO" id="GO:0003676">
    <property type="term" value="F:nucleic acid binding"/>
    <property type="evidence" value="ECO:0007669"/>
    <property type="project" value="InterPro"/>
</dbReference>
<accession>A0A7J8XKD7</accession>
<sequence>MLDSFVSAKVKWVKRGCNKLADSLCNWALSKCCNLSFEIDYPSDIHN</sequence>
<dbReference type="GO" id="GO:0004523">
    <property type="term" value="F:RNA-DNA hybrid ribonuclease activity"/>
    <property type="evidence" value="ECO:0007669"/>
    <property type="project" value="InterPro"/>
</dbReference>
<feature type="non-terminal residue" evidence="2">
    <location>
        <position position="1"/>
    </location>
</feature>
<comment type="caution">
    <text evidence="2">The sequence shown here is derived from an EMBL/GenBank/DDBJ whole genome shotgun (WGS) entry which is preliminary data.</text>
</comment>
<evidence type="ECO:0000259" key="1">
    <source>
        <dbReference type="Pfam" id="PF13456"/>
    </source>
</evidence>
<gene>
    <name evidence="2" type="ORF">Goari_015282</name>
</gene>
<evidence type="ECO:0000313" key="2">
    <source>
        <dbReference type="EMBL" id="MBA0687776.1"/>
    </source>
</evidence>
<protein>
    <recommendedName>
        <fullName evidence="1">RNase H type-1 domain-containing protein</fullName>
    </recommendedName>
</protein>
<reference evidence="2 3" key="1">
    <citation type="journal article" date="2019" name="Genome Biol. Evol.">
        <title>Insights into the evolution of the New World diploid cottons (Gossypium, subgenus Houzingenia) based on genome sequencing.</title>
        <authorList>
            <person name="Grover C.E."/>
            <person name="Arick M.A. 2nd"/>
            <person name="Thrash A."/>
            <person name="Conover J.L."/>
            <person name="Sanders W.S."/>
            <person name="Peterson D.G."/>
            <person name="Frelichowski J.E."/>
            <person name="Scheffler J.A."/>
            <person name="Scheffler B.E."/>
            <person name="Wendel J.F."/>
        </authorList>
    </citation>
    <scope>NUCLEOTIDE SEQUENCE [LARGE SCALE GENOMIC DNA]</scope>
    <source>
        <strain evidence="2">185</strain>
        <tissue evidence="2">Leaf</tissue>
    </source>
</reference>
<proteinExistence type="predicted"/>